<feature type="signal peptide" evidence="1">
    <location>
        <begin position="1"/>
        <end position="19"/>
    </location>
</feature>
<comment type="caution">
    <text evidence="2">The sequence shown here is derived from an EMBL/GenBank/DDBJ whole genome shotgun (WGS) entry which is preliminary data.</text>
</comment>
<dbReference type="EMBL" id="MAYG01000001">
    <property type="protein sequence ID" value="OCA74024.1"/>
    <property type="molecule type" value="Genomic_DNA"/>
</dbReference>
<organism evidence="2 3">
    <name type="scientific">Chryseobacterium arthrosphaerae</name>
    <dbReference type="NCBI Taxonomy" id="651561"/>
    <lineage>
        <taxon>Bacteria</taxon>
        <taxon>Pseudomonadati</taxon>
        <taxon>Bacteroidota</taxon>
        <taxon>Flavobacteriia</taxon>
        <taxon>Flavobacteriales</taxon>
        <taxon>Weeksellaceae</taxon>
        <taxon>Chryseobacterium group</taxon>
        <taxon>Chryseobacterium</taxon>
    </lineage>
</organism>
<feature type="chain" id="PRO_5008621053" description="DUF3828 domain-containing protein" evidence="1">
    <location>
        <begin position="20"/>
        <end position="188"/>
    </location>
</feature>
<accession>A0A1B8ZR04</accession>
<sequence length="188" mass="21215">MIKSLFLYLSLILCLTACSKTEPVSADRKAITEKINRLYDQYGSSNEAVYNQPIPDDLFSPELKKLLETAINTSKADIEKVKNSDHPDEKPLLFEGAIFSSLYEGYSSYTLQSIDIKGNTADAVIDFEHSDVTDNPAASSKILWKDRIHLVNMENKGWRIDNISFDQKIANSKDLKTSLTDFTQVIQQ</sequence>
<protein>
    <recommendedName>
        <fullName evidence="4">DUF3828 domain-containing protein</fullName>
    </recommendedName>
</protein>
<evidence type="ECO:0008006" key="4">
    <source>
        <dbReference type="Google" id="ProtNLM"/>
    </source>
</evidence>
<dbReference type="AlphaFoldDB" id="A0A1B8ZR04"/>
<dbReference type="STRING" id="651561.BBI00_06605"/>
<gene>
    <name evidence="2" type="ORF">BBI00_06605</name>
</gene>
<dbReference type="OrthoDB" id="759561at2"/>
<dbReference type="Proteomes" id="UP000093432">
    <property type="component" value="Unassembled WGS sequence"/>
</dbReference>
<dbReference type="RefSeq" id="WP_065398018.1">
    <property type="nucleotide sequence ID" value="NZ_CP033811.1"/>
</dbReference>
<reference evidence="3" key="1">
    <citation type="submission" date="2016-07" db="EMBL/GenBank/DDBJ databases">
        <authorList>
            <person name="Florea S."/>
            <person name="Webb J.S."/>
            <person name="Jaromczyk J."/>
            <person name="Schardl C.L."/>
        </authorList>
    </citation>
    <scope>NUCLEOTIDE SEQUENCE [LARGE SCALE GENOMIC DNA]</scope>
    <source>
        <strain evidence="3">CC-VM-7</strain>
    </source>
</reference>
<evidence type="ECO:0000313" key="3">
    <source>
        <dbReference type="Proteomes" id="UP000093432"/>
    </source>
</evidence>
<dbReference type="KEGG" id="carh:EGY05_10020"/>
<evidence type="ECO:0000256" key="1">
    <source>
        <dbReference type="SAM" id="SignalP"/>
    </source>
</evidence>
<name>A0A1B8ZR04_9FLAO</name>
<evidence type="ECO:0000313" key="2">
    <source>
        <dbReference type="EMBL" id="OCA74024.1"/>
    </source>
</evidence>
<keyword evidence="1" id="KW-0732">Signal</keyword>
<proteinExistence type="predicted"/>